<dbReference type="InterPro" id="IPR029044">
    <property type="entry name" value="Nucleotide-diphossugar_trans"/>
</dbReference>
<dbReference type="CDD" id="cd04194">
    <property type="entry name" value="GT8_A4GalT_like"/>
    <property type="match status" value="1"/>
</dbReference>
<dbReference type="GO" id="GO:0046872">
    <property type="term" value="F:metal ion binding"/>
    <property type="evidence" value="ECO:0007669"/>
    <property type="project" value="UniProtKB-KW"/>
</dbReference>
<comment type="pathway">
    <text evidence="2">Bacterial outer membrane biogenesis; LPS core biosynthesis.</text>
</comment>
<keyword evidence="5 10" id="KW-0808">Transferase</keyword>
<evidence type="ECO:0000256" key="4">
    <source>
        <dbReference type="ARBA" id="ARBA00022676"/>
    </source>
</evidence>
<evidence type="ECO:0000256" key="5">
    <source>
        <dbReference type="ARBA" id="ARBA00022679"/>
    </source>
</evidence>
<dbReference type="Pfam" id="PF08437">
    <property type="entry name" value="Glyco_transf_8C"/>
    <property type="match status" value="1"/>
</dbReference>
<dbReference type="Proteomes" id="UP001165568">
    <property type="component" value="Unassembled WGS sequence"/>
</dbReference>
<comment type="similarity">
    <text evidence="3">Belongs to the glycosyltransferase 8 family.</text>
</comment>
<dbReference type="AlphaFoldDB" id="A0AA41Y1P2"/>
<reference evidence="10" key="1">
    <citation type="submission" date="2022-04" db="EMBL/GenBank/DDBJ databases">
        <title>Brenneria sp. isolated from walnut trees in Serbia.</title>
        <authorList>
            <person name="Gasic K."/>
            <person name="Zlatkovic N."/>
            <person name="Kuzmanovic N."/>
        </authorList>
    </citation>
    <scope>NUCLEOTIDE SEQUENCE</scope>
    <source>
        <strain evidence="11">KBI 423</strain>
        <strain evidence="10">KBI 447</strain>
    </source>
</reference>
<dbReference type="EC" id="2.4.1.44" evidence="10"/>
<dbReference type="RefSeq" id="WP_264089986.1">
    <property type="nucleotide sequence ID" value="NZ_JAMPJT010000005.1"/>
</dbReference>
<dbReference type="SUPFAM" id="SSF53448">
    <property type="entry name" value="Nucleotide-diphospho-sugar transferases"/>
    <property type="match status" value="1"/>
</dbReference>
<keyword evidence="6" id="KW-0479">Metal-binding</keyword>
<evidence type="ECO:0000256" key="7">
    <source>
        <dbReference type="ARBA" id="ARBA00022842"/>
    </source>
</evidence>
<comment type="caution">
    <text evidence="10">The sequence shown here is derived from an EMBL/GenBank/DDBJ whole genome shotgun (WGS) entry which is preliminary data.</text>
</comment>
<dbReference type="Pfam" id="PF01501">
    <property type="entry name" value="Glyco_transf_8"/>
    <property type="match status" value="1"/>
</dbReference>
<evidence type="ECO:0000313" key="10">
    <source>
        <dbReference type="EMBL" id="MCV9879042.1"/>
    </source>
</evidence>
<dbReference type="EMBL" id="JAMPJT010000005">
    <property type="protein sequence ID" value="MCV9879042.1"/>
    <property type="molecule type" value="Genomic_DNA"/>
</dbReference>
<dbReference type="PANTHER" id="PTHR13778">
    <property type="entry name" value="GLYCOSYLTRANSFERASE 8 DOMAIN-CONTAINING PROTEIN"/>
    <property type="match status" value="1"/>
</dbReference>
<dbReference type="EMBL" id="JAMPJU010000005">
    <property type="protein sequence ID" value="MCV9882294.1"/>
    <property type="molecule type" value="Genomic_DNA"/>
</dbReference>
<dbReference type="InterPro" id="IPR050748">
    <property type="entry name" value="Glycosyltrans_8_dom-fam"/>
</dbReference>
<dbReference type="InterPro" id="IPR002495">
    <property type="entry name" value="Glyco_trans_8"/>
</dbReference>
<gene>
    <name evidence="10" type="primary">waaO</name>
    <name evidence="10" type="synonym">rfaI</name>
    <name evidence="10" type="ORF">NC803_09285</name>
    <name evidence="11" type="ORF">NC856_08410</name>
</gene>
<evidence type="ECO:0000313" key="11">
    <source>
        <dbReference type="EMBL" id="MCV9882294.1"/>
    </source>
</evidence>
<dbReference type="Proteomes" id="UP001165569">
    <property type="component" value="Unassembled WGS sequence"/>
</dbReference>
<keyword evidence="8" id="KW-0448">Lipopolysaccharide biosynthesis</keyword>
<dbReference type="NCBIfam" id="NF011718">
    <property type="entry name" value="PRK15171.1"/>
    <property type="match status" value="1"/>
</dbReference>
<evidence type="ECO:0000313" key="13">
    <source>
        <dbReference type="Proteomes" id="UP001165569"/>
    </source>
</evidence>
<sequence>MYFDKEAVINKILTLNNNHSLTPENDTFNIAFGIDKNFIFGCGVSIASILLHNKDMKFTFHIFTDFFSPQDINEFQDLCQQYNTQIIIYIINCEELKQLPSTKNWSYATYFRFIIADFFYKSLNIVLYLDADIICKGSLRALQKINLEHHLAAVVSEGEKEWWDKRAIALGDHKISNGYFNAGFLLINITQWGHEDISRSAMELLAKDEVKEKISFLDQDILNILFVERVIFLSKAYNTQYSINYELKKTKNHIIPITQDSILVHYIGPTKPWHEWARYYKCSNYFLTAKKNSPWCDSKLLKAHSASQLRYSAKHQLHNGKLFLGLKSYVSYFLRKIL</sequence>
<keyword evidence="7" id="KW-0460">Magnesium</keyword>
<accession>A0AA41Y1P2</accession>
<dbReference type="Gene3D" id="3.90.550.10">
    <property type="entry name" value="Spore Coat Polysaccharide Biosynthesis Protein SpsA, Chain A"/>
    <property type="match status" value="1"/>
</dbReference>
<evidence type="ECO:0000313" key="12">
    <source>
        <dbReference type="Proteomes" id="UP001165568"/>
    </source>
</evidence>
<dbReference type="InterPro" id="IPR013645">
    <property type="entry name" value="Glyco_transf_8N"/>
</dbReference>
<proteinExistence type="inferred from homology"/>
<evidence type="ECO:0000256" key="6">
    <source>
        <dbReference type="ARBA" id="ARBA00022723"/>
    </source>
</evidence>
<feature type="domain" description="Glycosyl transferase family 8 C-terminal" evidence="9">
    <location>
        <begin position="280"/>
        <end position="336"/>
    </location>
</feature>
<evidence type="ECO:0000256" key="8">
    <source>
        <dbReference type="ARBA" id="ARBA00022985"/>
    </source>
</evidence>
<evidence type="ECO:0000256" key="2">
    <source>
        <dbReference type="ARBA" id="ARBA00004713"/>
    </source>
</evidence>
<evidence type="ECO:0000259" key="9">
    <source>
        <dbReference type="Pfam" id="PF08437"/>
    </source>
</evidence>
<evidence type="ECO:0000256" key="3">
    <source>
        <dbReference type="ARBA" id="ARBA00006351"/>
    </source>
</evidence>
<keyword evidence="12" id="KW-1185">Reference proteome</keyword>
<keyword evidence="4 10" id="KW-0328">Glycosyltransferase</keyword>
<name>A0AA41Y1P2_9GAMM</name>
<dbReference type="PANTHER" id="PTHR13778:SF47">
    <property type="entry name" value="LIPOPOLYSACCHARIDE 1,3-GALACTOSYLTRANSFERASE"/>
    <property type="match status" value="1"/>
</dbReference>
<dbReference type="GO" id="GO:0008918">
    <property type="term" value="F:lipopolysaccharide 3-alpha-galactosyltransferase activity"/>
    <property type="evidence" value="ECO:0007669"/>
    <property type="project" value="UniProtKB-EC"/>
</dbReference>
<evidence type="ECO:0000256" key="1">
    <source>
        <dbReference type="ARBA" id="ARBA00001946"/>
    </source>
</evidence>
<protein>
    <submittedName>
        <fullName evidence="10">Lipopolysaccharide 3-alpha-galactosyltransferase</fullName>
        <ecNumber evidence="10">2.4.1.44</ecNumber>
    </submittedName>
</protein>
<comment type="cofactor">
    <cofactor evidence="1">
        <name>Mg(2+)</name>
        <dbReference type="ChEBI" id="CHEBI:18420"/>
    </cofactor>
</comment>
<organism evidence="10 13">
    <name type="scientific">Brenneria izbisi</name>
    <dbReference type="NCBI Taxonomy" id="2939450"/>
    <lineage>
        <taxon>Bacteria</taxon>
        <taxon>Pseudomonadati</taxon>
        <taxon>Pseudomonadota</taxon>
        <taxon>Gammaproteobacteria</taxon>
        <taxon>Enterobacterales</taxon>
        <taxon>Pectobacteriaceae</taxon>
        <taxon>Brenneria</taxon>
    </lineage>
</organism>